<protein>
    <submittedName>
        <fullName evidence="3">Uncharacterized protein</fullName>
    </submittedName>
</protein>
<organism evidence="3">
    <name type="scientific">uncultured Caudovirales phage</name>
    <dbReference type="NCBI Taxonomy" id="2100421"/>
    <lineage>
        <taxon>Viruses</taxon>
        <taxon>Duplodnaviria</taxon>
        <taxon>Heunggongvirae</taxon>
        <taxon>Uroviricota</taxon>
        <taxon>Caudoviricetes</taxon>
        <taxon>Peduoviridae</taxon>
        <taxon>Maltschvirus</taxon>
        <taxon>Maltschvirus maltsch</taxon>
    </lineage>
</organism>
<evidence type="ECO:0000313" key="3">
    <source>
        <dbReference type="EMBL" id="CAB5225320.1"/>
    </source>
</evidence>
<dbReference type="EMBL" id="LR796656">
    <property type="protein sequence ID" value="CAB4157670.1"/>
    <property type="molecule type" value="Genomic_DNA"/>
</dbReference>
<reference evidence="3" key="1">
    <citation type="submission" date="2020-05" db="EMBL/GenBank/DDBJ databases">
        <authorList>
            <person name="Chiriac C."/>
            <person name="Salcher M."/>
            <person name="Ghai R."/>
            <person name="Kavagutti S V."/>
        </authorList>
    </citation>
    <scope>NUCLEOTIDE SEQUENCE</scope>
</reference>
<accession>A0A6J7X6Z4</accession>
<gene>
    <name evidence="1" type="ORF">UFOVP590_44</name>
    <name evidence="2" type="ORF">UFOVP685_40</name>
    <name evidence="3" type="ORF">UFOVP750_12</name>
</gene>
<name>A0A6J7X6Z4_9CAUD</name>
<sequence length="60" mass="6860">MHKGDVVTVVTGCKDCGDVQALVHDLCHDNVYIEIIGELPHSLKDKPDSRWMWIDRTKLK</sequence>
<dbReference type="EMBL" id="LR796557">
    <property type="protein sequence ID" value="CAB4151972.1"/>
    <property type="molecule type" value="Genomic_DNA"/>
</dbReference>
<dbReference type="EMBL" id="LR798345">
    <property type="protein sequence ID" value="CAB5225320.1"/>
    <property type="molecule type" value="Genomic_DNA"/>
</dbReference>
<evidence type="ECO:0000313" key="2">
    <source>
        <dbReference type="EMBL" id="CAB4157670.1"/>
    </source>
</evidence>
<proteinExistence type="predicted"/>
<evidence type="ECO:0000313" key="1">
    <source>
        <dbReference type="EMBL" id="CAB4151972.1"/>
    </source>
</evidence>